<name>A0ABN2Q1C6_9MICO</name>
<dbReference type="CDD" id="cd05289">
    <property type="entry name" value="MDR_like_2"/>
    <property type="match status" value="1"/>
</dbReference>
<keyword evidence="5" id="KW-1185">Reference proteome</keyword>
<evidence type="ECO:0000313" key="4">
    <source>
        <dbReference type="EMBL" id="GAA1940177.1"/>
    </source>
</evidence>
<proteinExistence type="predicted"/>
<reference evidence="4 5" key="1">
    <citation type="journal article" date="2019" name="Int. J. Syst. Evol. Microbiol.">
        <title>The Global Catalogue of Microorganisms (GCM) 10K type strain sequencing project: providing services to taxonomists for standard genome sequencing and annotation.</title>
        <authorList>
            <consortium name="The Broad Institute Genomics Platform"/>
            <consortium name="The Broad Institute Genome Sequencing Center for Infectious Disease"/>
            <person name="Wu L."/>
            <person name="Ma J."/>
        </authorList>
    </citation>
    <scope>NUCLEOTIDE SEQUENCE [LARGE SCALE GENOMIC DNA]</scope>
    <source>
        <strain evidence="4 5">JCM 13584</strain>
    </source>
</reference>
<evidence type="ECO:0000256" key="2">
    <source>
        <dbReference type="ARBA" id="ARBA00023002"/>
    </source>
</evidence>
<dbReference type="Proteomes" id="UP001499954">
    <property type="component" value="Unassembled WGS sequence"/>
</dbReference>
<evidence type="ECO:0000256" key="1">
    <source>
        <dbReference type="ARBA" id="ARBA00022857"/>
    </source>
</evidence>
<feature type="domain" description="Enoyl reductase (ER)" evidence="3">
    <location>
        <begin position="11"/>
        <end position="311"/>
    </location>
</feature>
<dbReference type="Pfam" id="PF08240">
    <property type="entry name" value="ADH_N"/>
    <property type="match status" value="1"/>
</dbReference>
<dbReference type="Gene3D" id="3.90.180.10">
    <property type="entry name" value="Medium-chain alcohol dehydrogenases, catalytic domain"/>
    <property type="match status" value="1"/>
</dbReference>
<keyword evidence="1" id="KW-0521">NADP</keyword>
<gene>
    <name evidence="4" type="ORF">GCM10009717_03160</name>
</gene>
<dbReference type="InterPro" id="IPR020843">
    <property type="entry name" value="ER"/>
</dbReference>
<dbReference type="EMBL" id="BAAAMK010000001">
    <property type="protein sequence ID" value="GAA1940177.1"/>
    <property type="molecule type" value="Genomic_DNA"/>
</dbReference>
<dbReference type="Pfam" id="PF13602">
    <property type="entry name" value="ADH_zinc_N_2"/>
    <property type="match status" value="1"/>
</dbReference>
<dbReference type="InterPro" id="IPR036291">
    <property type="entry name" value="NAD(P)-bd_dom_sf"/>
</dbReference>
<evidence type="ECO:0000313" key="5">
    <source>
        <dbReference type="Proteomes" id="UP001499954"/>
    </source>
</evidence>
<accession>A0ABN2Q1C6</accession>
<dbReference type="RefSeq" id="WP_157415062.1">
    <property type="nucleotide sequence ID" value="NZ_BAAAMK010000001.1"/>
</dbReference>
<evidence type="ECO:0000259" key="3">
    <source>
        <dbReference type="SMART" id="SM00829"/>
    </source>
</evidence>
<sequence length="313" mass="31147">MARRWVLPEYGGIDAIEFVDVEVPAPGPGEVRMRVTAVGVNPSDAKSLSGGWNADPSLLPVGIGQEASGIVTAVGEGASIATGDVRVGDRVVAFKIAGAFATELTVAASDVFALPDGVDDVTAAGLLHVGVVAAELLALSGAEAGQTLLVHGGAGSVGSLVVQLARRAGIRVVATASVANQERLRALGALPTTYGDGLAGRVRALAPEGVDAAIDAAGTDEALDVSLELVADPARIATLAPGPRAKDAGVRISAGMAPASIAFRMPQRAVVLGLAADGELELAIAGTFPIAEAKDALRLVASGHAGGKVVLTV</sequence>
<dbReference type="InterPro" id="IPR013154">
    <property type="entry name" value="ADH-like_N"/>
</dbReference>
<dbReference type="InterPro" id="IPR011032">
    <property type="entry name" value="GroES-like_sf"/>
</dbReference>
<dbReference type="SUPFAM" id="SSF51735">
    <property type="entry name" value="NAD(P)-binding Rossmann-fold domains"/>
    <property type="match status" value="1"/>
</dbReference>
<comment type="caution">
    <text evidence="4">The sequence shown here is derived from an EMBL/GenBank/DDBJ whole genome shotgun (WGS) entry which is preliminary data.</text>
</comment>
<dbReference type="PANTHER" id="PTHR48106">
    <property type="entry name" value="QUINONE OXIDOREDUCTASE PIG3-RELATED"/>
    <property type="match status" value="1"/>
</dbReference>
<organism evidence="4 5">
    <name type="scientific">Agromyces allii</name>
    <dbReference type="NCBI Taxonomy" id="393607"/>
    <lineage>
        <taxon>Bacteria</taxon>
        <taxon>Bacillati</taxon>
        <taxon>Actinomycetota</taxon>
        <taxon>Actinomycetes</taxon>
        <taxon>Micrococcales</taxon>
        <taxon>Microbacteriaceae</taxon>
        <taxon>Agromyces</taxon>
    </lineage>
</organism>
<protein>
    <submittedName>
        <fullName evidence="4">NADP-dependent oxidoreductase</fullName>
    </submittedName>
</protein>
<keyword evidence="2" id="KW-0560">Oxidoreductase</keyword>
<dbReference type="SMART" id="SM00829">
    <property type="entry name" value="PKS_ER"/>
    <property type="match status" value="1"/>
</dbReference>
<dbReference type="Gene3D" id="3.40.50.720">
    <property type="entry name" value="NAD(P)-binding Rossmann-like Domain"/>
    <property type="match status" value="1"/>
</dbReference>
<dbReference type="SUPFAM" id="SSF50129">
    <property type="entry name" value="GroES-like"/>
    <property type="match status" value="1"/>
</dbReference>